<feature type="non-terminal residue" evidence="9">
    <location>
        <position position="1"/>
    </location>
</feature>
<evidence type="ECO:0008006" key="11">
    <source>
        <dbReference type="Google" id="ProtNLM"/>
    </source>
</evidence>
<dbReference type="GO" id="GO:0006883">
    <property type="term" value="P:intracellular sodium ion homeostasis"/>
    <property type="evidence" value="ECO:0007669"/>
    <property type="project" value="TreeGrafter"/>
</dbReference>
<keyword evidence="10" id="KW-1185">Reference proteome</keyword>
<evidence type="ECO:0000256" key="8">
    <source>
        <dbReference type="SAM" id="Phobius"/>
    </source>
</evidence>
<feature type="transmembrane region" description="Helical" evidence="8">
    <location>
        <begin position="43"/>
        <end position="65"/>
    </location>
</feature>
<dbReference type="Proteomes" id="UP001233999">
    <property type="component" value="Unassembled WGS sequence"/>
</dbReference>
<comment type="caution">
    <text evidence="9">The sequence shown here is derived from an EMBL/GenBank/DDBJ whole genome shotgun (WGS) entry which is preliminary data.</text>
</comment>
<dbReference type="PANTHER" id="PTHR11523">
    <property type="entry name" value="SODIUM/POTASSIUM-DEPENDENT ATPASE BETA SUBUNIT"/>
    <property type="match status" value="1"/>
</dbReference>
<dbReference type="PANTHER" id="PTHR11523:SF28">
    <property type="entry name" value="NA_K-ATPASE BETA SUBUNIT ISOFORM 4-RELATED"/>
    <property type="match status" value="1"/>
</dbReference>
<dbReference type="Gene3D" id="2.60.40.1660">
    <property type="entry name" value="Na, k-atpase alpha subunit"/>
    <property type="match status" value="1"/>
</dbReference>
<dbReference type="GO" id="GO:1990573">
    <property type="term" value="P:potassium ion import across plasma membrane"/>
    <property type="evidence" value="ECO:0007669"/>
    <property type="project" value="TreeGrafter"/>
</dbReference>
<evidence type="ECO:0000256" key="6">
    <source>
        <dbReference type="ARBA" id="ARBA00023136"/>
    </source>
</evidence>
<evidence type="ECO:0000256" key="2">
    <source>
        <dbReference type="ARBA" id="ARBA00005876"/>
    </source>
</evidence>
<dbReference type="GO" id="GO:0001671">
    <property type="term" value="F:ATPase activator activity"/>
    <property type="evidence" value="ECO:0007669"/>
    <property type="project" value="TreeGrafter"/>
</dbReference>
<evidence type="ECO:0000256" key="3">
    <source>
        <dbReference type="ARBA" id="ARBA00022692"/>
    </source>
</evidence>
<name>A0AAD8AAT2_DIPPU</name>
<dbReference type="GO" id="GO:0005890">
    <property type="term" value="C:sodium:potassium-exchanging ATPase complex"/>
    <property type="evidence" value="ECO:0007669"/>
    <property type="project" value="InterPro"/>
</dbReference>
<keyword evidence="5 8" id="KW-1133">Transmembrane helix</keyword>
<evidence type="ECO:0000313" key="9">
    <source>
        <dbReference type="EMBL" id="KAJ9595670.1"/>
    </source>
</evidence>
<accession>A0AAD8AAT2</accession>
<feature type="compositionally biased region" description="Basic and acidic residues" evidence="7">
    <location>
        <begin position="1"/>
        <end position="11"/>
    </location>
</feature>
<organism evidence="9 10">
    <name type="scientific">Diploptera punctata</name>
    <name type="common">Pacific beetle cockroach</name>
    <dbReference type="NCBI Taxonomy" id="6984"/>
    <lineage>
        <taxon>Eukaryota</taxon>
        <taxon>Metazoa</taxon>
        <taxon>Ecdysozoa</taxon>
        <taxon>Arthropoda</taxon>
        <taxon>Hexapoda</taxon>
        <taxon>Insecta</taxon>
        <taxon>Pterygota</taxon>
        <taxon>Neoptera</taxon>
        <taxon>Polyneoptera</taxon>
        <taxon>Dictyoptera</taxon>
        <taxon>Blattodea</taxon>
        <taxon>Blaberoidea</taxon>
        <taxon>Blaberidae</taxon>
        <taxon>Diplopterinae</taxon>
        <taxon>Diploptera</taxon>
    </lineage>
</organism>
<comment type="similarity">
    <text evidence="2">Belongs to the X(+)/potassium ATPases subunit beta family.</text>
</comment>
<keyword evidence="4" id="KW-0735">Signal-anchor</keyword>
<dbReference type="GO" id="GO:0030007">
    <property type="term" value="P:intracellular potassium ion homeostasis"/>
    <property type="evidence" value="ECO:0007669"/>
    <property type="project" value="TreeGrafter"/>
</dbReference>
<evidence type="ECO:0000256" key="7">
    <source>
        <dbReference type="SAM" id="MobiDB-lite"/>
    </source>
</evidence>
<dbReference type="GO" id="GO:0036376">
    <property type="term" value="P:sodium ion export across plasma membrane"/>
    <property type="evidence" value="ECO:0007669"/>
    <property type="project" value="TreeGrafter"/>
</dbReference>
<gene>
    <name evidence="9" type="ORF">L9F63_013136</name>
</gene>
<reference evidence="9" key="1">
    <citation type="journal article" date="2023" name="IScience">
        <title>Live-bearing cockroach genome reveals convergent evolutionary mechanisms linked to viviparity in insects and beyond.</title>
        <authorList>
            <person name="Fouks B."/>
            <person name="Harrison M.C."/>
            <person name="Mikhailova A.A."/>
            <person name="Marchal E."/>
            <person name="English S."/>
            <person name="Carruthers M."/>
            <person name="Jennings E.C."/>
            <person name="Chiamaka E.L."/>
            <person name="Frigard R.A."/>
            <person name="Pippel M."/>
            <person name="Attardo G.M."/>
            <person name="Benoit J.B."/>
            <person name="Bornberg-Bauer E."/>
            <person name="Tobe S.S."/>
        </authorList>
    </citation>
    <scope>NUCLEOTIDE SEQUENCE</scope>
    <source>
        <strain evidence="9">Stay&amp;Tobe</strain>
    </source>
</reference>
<dbReference type="InterPro" id="IPR038702">
    <property type="entry name" value="Na/K_ATPase_sub_beta_sf"/>
</dbReference>
<evidence type="ECO:0000256" key="4">
    <source>
        <dbReference type="ARBA" id="ARBA00022968"/>
    </source>
</evidence>
<evidence type="ECO:0000313" key="10">
    <source>
        <dbReference type="Proteomes" id="UP001233999"/>
    </source>
</evidence>
<proteinExistence type="inferred from homology"/>
<dbReference type="Pfam" id="PF00287">
    <property type="entry name" value="Na_K-ATPase"/>
    <property type="match status" value="1"/>
</dbReference>
<sequence>MPKYEVNRDGADEALDPQDGNPKVSFNSKDTNPERKIPRTKTIVIVVLIALCIIVVLLLFVWFIYTIVDTRPEWQLDNFYIETIPGYRYHPEDHATETLIAYNYLKPQSYKKWVDVIQTQLQDYTNTTANQVVCDYDRPPEAGQVCSVDVSKWFPCIHSNNYGYSKGSPCVFIRFNKIVDWIPELYDTPANLPENMPDYLKSTITRENQLFYKLGQTVWLSCTGVDPTDRENMGPLRMIPRMGFPGYFFPYNNTENYLSPLVAIYFEKPA</sequence>
<dbReference type="InterPro" id="IPR000402">
    <property type="entry name" value="Na/K_ATPase_sub_beta"/>
</dbReference>
<dbReference type="EMBL" id="JASPKZ010002320">
    <property type="protein sequence ID" value="KAJ9595670.1"/>
    <property type="molecule type" value="Genomic_DNA"/>
</dbReference>
<keyword evidence="3 8" id="KW-0812">Transmembrane</keyword>
<evidence type="ECO:0000256" key="5">
    <source>
        <dbReference type="ARBA" id="ARBA00022989"/>
    </source>
</evidence>
<protein>
    <recommendedName>
        <fullName evidence="11">Sodium/potassium-transporting ATPase subunit beta-2</fullName>
    </recommendedName>
</protein>
<evidence type="ECO:0000256" key="1">
    <source>
        <dbReference type="ARBA" id="ARBA00004606"/>
    </source>
</evidence>
<keyword evidence="6 8" id="KW-0472">Membrane</keyword>
<dbReference type="AlphaFoldDB" id="A0AAD8AAT2"/>
<comment type="subcellular location">
    <subcellularLocation>
        <location evidence="1">Membrane</location>
        <topology evidence="1">Single-pass type II membrane protein</topology>
    </subcellularLocation>
</comment>
<feature type="region of interest" description="Disordered" evidence="7">
    <location>
        <begin position="1"/>
        <end position="33"/>
    </location>
</feature>
<reference evidence="9" key="2">
    <citation type="submission" date="2023-05" db="EMBL/GenBank/DDBJ databases">
        <authorList>
            <person name="Fouks B."/>
        </authorList>
    </citation>
    <scope>NUCLEOTIDE SEQUENCE</scope>
    <source>
        <strain evidence="9">Stay&amp;Tobe</strain>
        <tissue evidence="9">Testes</tissue>
    </source>
</reference>